<dbReference type="RefSeq" id="WP_013257328.1">
    <property type="nucleotide sequence ID" value="NC_014365.1"/>
</dbReference>
<dbReference type="GO" id="GO:0005975">
    <property type="term" value="P:carbohydrate metabolic process"/>
    <property type="evidence" value="ECO:0007669"/>
    <property type="project" value="InterPro"/>
</dbReference>
<dbReference type="InterPro" id="IPR052046">
    <property type="entry name" value="GH57_Enzymes"/>
</dbReference>
<dbReference type="OrthoDB" id="9757977at2"/>
<dbReference type="PANTHER" id="PTHR36306">
    <property type="entry name" value="ALPHA-AMYLASE-RELATED-RELATED"/>
    <property type="match status" value="1"/>
</dbReference>
<dbReference type="Pfam" id="PF03065">
    <property type="entry name" value="Glyco_hydro_57"/>
    <property type="match status" value="1"/>
</dbReference>
<evidence type="ECO:0000256" key="1">
    <source>
        <dbReference type="ARBA" id="ARBA00006821"/>
    </source>
</evidence>
<dbReference type="CDD" id="cd10797">
    <property type="entry name" value="GH57N_APU_like_1"/>
    <property type="match status" value="1"/>
</dbReference>
<evidence type="ECO:0000313" key="5">
    <source>
        <dbReference type="Proteomes" id="UP000009047"/>
    </source>
</evidence>
<evidence type="ECO:0000259" key="3">
    <source>
        <dbReference type="Pfam" id="PF03065"/>
    </source>
</evidence>
<dbReference type="eggNOG" id="COG1449">
    <property type="taxonomic scope" value="Bacteria"/>
</dbReference>
<dbReference type="AlphaFoldDB" id="E1QE87"/>
<keyword evidence="5" id="KW-1185">Reference proteome</keyword>
<dbReference type="SUPFAM" id="SSF88713">
    <property type="entry name" value="Glycoside hydrolase/deacetylase"/>
    <property type="match status" value="1"/>
</dbReference>
<name>E1QE87_DESB2</name>
<dbReference type="KEGG" id="dbr:Deba_0501"/>
<organism evidence="4 5">
    <name type="scientific">Desulfarculus baarsii (strain ATCC 33931 / DSM 2075 / LMG 7858 / VKM B-1802 / 2st14)</name>
    <dbReference type="NCBI Taxonomy" id="644282"/>
    <lineage>
        <taxon>Bacteria</taxon>
        <taxon>Pseudomonadati</taxon>
        <taxon>Thermodesulfobacteriota</taxon>
        <taxon>Desulfarculia</taxon>
        <taxon>Desulfarculales</taxon>
        <taxon>Desulfarculaceae</taxon>
        <taxon>Desulfarculus</taxon>
    </lineage>
</organism>
<keyword evidence="2" id="KW-0119">Carbohydrate metabolism</keyword>
<dbReference type="InterPro" id="IPR011330">
    <property type="entry name" value="Glyco_hydro/deAcase_b/a-brl"/>
</dbReference>
<dbReference type="Proteomes" id="UP000009047">
    <property type="component" value="Chromosome"/>
</dbReference>
<accession>E1QE87</accession>
<dbReference type="CAZy" id="GH57">
    <property type="family name" value="Glycoside Hydrolase Family 57"/>
</dbReference>
<dbReference type="PANTHER" id="PTHR36306:SF3">
    <property type="entry name" value="GLYCOSIDE HYDROLASE FAMILY 57"/>
    <property type="match status" value="1"/>
</dbReference>
<dbReference type="Gene3D" id="3.20.110.20">
    <property type="match status" value="1"/>
</dbReference>
<protein>
    <submittedName>
        <fullName evidence="4">Glycoside hydrolase family 57</fullName>
    </submittedName>
</protein>
<evidence type="ECO:0000256" key="2">
    <source>
        <dbReference type="ARBA" id="ARBA00023277"/>
    </source>
</evidence>
<dbReference type="Pfam" id="PF12055">
    <property type="entry name" value="DUF3536"/>
    <property type="match status" value="1"/>
</dbReference>
<dbReference type="HOGENOM" id="CLU_018719_0_0_7"/>
<gene>
    <name evidence="4" type="ordered locus">Deba_0501</name>
</gene>
<keyword evidence="4" id="KW-0378">Hydrolase</keyword>
<feature type="domain" description="Glycoside hydrolase family 57 N-terminal" evidence="3">
    <location>
        <begin position="101"/>
        <end position="290"/>
    </location>
</feature>
<dbReference type="InterPro" id="IPR004300">
    <property type="entry name" value="Glyco_hydro_57_N"/>
</dbReference>
<dbReference type="InterPro" id="IPR021923">
    <property type="entry name" value="DUF3536"/>
</dbReference>
<evidence type="ECO:0000313" key="4">
    <source>
        <dbReference type="EMBL" id="ADK83873.1"/>
    </source>
</evidence>
<sequence>MAKHVCVHGHFYQPFRENPWLEVVEVQDSAAPFHDWNERVAAECYAPNSAARIMGAEGKITDIVNNYQFMSFNFGATLMGWLRAQAPAVHEALIEADQAAIARWGHGGAMAQVYHHLIMPLCNDRDKQTQILWGLADFAHRFGRPAAGMWLAETAVDTPTLELMAQAGVKFTVLAPRQAAMIRPGPDAAWHEIGADGLNTRRPYIVRLRGGRSIVVFFYDGPVSQAVAFENLLQDGARFAQRIMGAFVEGEGGDQLVSLATDGESYGHHHRFGEMALAFALQRIDHDPTVKLTNFAAYLAANPPTWEARIVEASSWSCAHGVERWRADCGCNTGGNPGWNQKWRGPLRQGLNVLRDQLADLFEQKADGLLHDPWAARDDYVRLLLDNSAAGRKRFLENHAKILLDQQGRATVWQLLEMQRWAMAMFTSCGWFFDDISGLEPVQNLRMAARAIQLARELGAAGLERSLVATLSRAQSNRPNKGSGADIWRARVAPELVGLERVAAHAAISGVMEEEPPPPRLYCYQLADLGHRHIDHLGASLSWGALRARHVRIGRDHELIYAALHRGGHEFAAWVRPRPTDWDIDEIGAAAEDLLRSLELERVEAVLARLVGGQRFDLSDLFLEGRRSLAEEMARRLTTRNFEVAKSIYDESKEQMLMLKSINVPLPPLFNALAEAMIGEELVQGMDLPPGRDLAGHLGALARQAKALSLKPNGGRLERALAKRLAACLAELLESPAAVGPLERALTLLDLAQALELRPDLWEAQNHYFELIGSLAGPPSDGLAKLARRLNIAIAARP</sequence>
<proteinExistence type="inferred from homology"/>
<reference evidence="4 5" key="1">
    <citation type="journal article" date="2010" name="Stand. Genomic Sci.">
        <title>Complete genome sequence of Desulfarculus baarsii type strain (2st14).</title>
        <authorList>
            <person name="Sun H."/>
            <person name="Spring S."/>
            <person name="Lapidus A."/>
            <person name="Davenport K."/>
            <person name="Del Rio T.G."/>
            <person name="Tice H."/>
            <person name="Nolan M."/>
            <person name="Copeland A."/>
            <person name="Cheng J.F."/>
            <person name="Lucas S."/>
            <person name="Tapia R."/>
            <person name="Goodwin L."/>
            <person name="Pitluck S."/>
            <person name="Ivanova N."/>
            <person name="Pagani I."/>
            <person name="Mavromatis K."/>
            <person name="Ovchinnikova G."/>
            <person name="Pati A."/>
            <person name="Chen A."/>
            <person name="Palaniappan K."/>
            <person name="Hauser L."/>
            <person name="Chang Y.J."/>
            <person name="Jeffries C.D."/>
            <person name="Detter J.C."/>
            <person name="Han C."/>
            <person name="Rohde M."/>
            <person name="Brambilla E."/>
            <person name="Goker M."/>
            <person name="Woyke T."/>
            <person name="Bristow J."/>
            <person name="Eisen J.A."/>
            <person name="Markowitz V."/>
            <person name="Hugenholtz P."/>
            <person name="Kyrpides N.C."/>
            <person name="Klenk H.P."/>
            <person name="Land M."/>
        </authorList>
    </citation>
    <scope>NUCLEOTIDE SEQUENCE [LARGE SCALE GENOMIC DNA]</scope>
    <source>
        <strain evidence="5">ATCC 33931 / DSM 2075 / LMG 7858 / VKM B-1802 / 2st14</strain>
    </source>
</reference>
<dbReference type="GO" id="GO:0016787">
    <property type="term" value="F:hydrolase activity"/>
    <property type="evidence" value="ECO:0007669"/>
    <property type="project" value="UniProtKB-KW"/>
</dbReference>
<dbReference type="EMBL" id="CP002085">
    <property type="protein sequence ID" value="ADK83873.1"/>
    <property type="molecule type" value="Genomic_DNA"/>
</dbReference>
<comment type="similarity">
    <text evidence="1">Belongs to the glycosyl hydrolase 57 family.</text>
</comment>
<dbReference type="STRING" id="644282.Deba_0501"/>